<sequence>MTTVLIPTAVDRNYTQRPSTSWAKKTFFSKIKPSEEWHQQIDFIAGVLRPSEKRFPYLLVKKHTDTYLKKKGKKTLQDTDIRLAILIESHEARDIAIAACAHAMSPASLRALLNVELNIAPATFYGLEMFLRSLIAANYSNPSAVSDLEAYWADRLLPYAIHGAGAAGRYLEGMCEVLTTSNIPNMNVLPDFSMLARRAFMDFASHLEGLKLKCQWTAAHSSTAWLSNLAQNSPPVTPPGHLLPEHLLDVQFPIWRIWASWKPKMERIILLNGLDCARRGVLPDMMALEGPDFITGAKESLKEGLVAQYGAAKPLVRFRSLVIEVPTCTKNELRETLDRVAGVMETAMTAGEGAFKLFVQLTITRPITPDALQLLEAISTILDTPNFHIHNAILEVYLARPKIGGQHISALQHLICALESEALRKALLQSWLIQGIERCILECQAAVRTHMETGLAWTHLLQEFHTFCRIVKSSEHCLPLLDTALQAQLEVLPSVEVMGNLVEVYDAAGGVRVVDVQGSALKDSIEAFCIDRLMERGTIGHASQRTVDAILGVWSGTKNFERRRLAVVVCKSTGTDFVLRCRILGQITRLPESFVTEILEIMTEKEEDKEKSCIRFTRLLANMDDPIVVQYWKSILYSMIEKKTTTILEYTLKGFKAWEWSQWMLDLYTVFAATITNPKASPPEILMQDLHFWTQQCSAYIPTLTRLEEYLGDNKSPIQCLLKGGQGLWVEYLVRILEALTQAQEQPVEKLMQTITGRLSIEGNNACEVSTCVRRLLATSHEGAEACQRIWDYVQDGNTPVVVTEVRIAGWVQDVDMLDSDKDAVRAMALLFNLDIYEDSVPEGKLKEAMQYYEDQEAKILAEADRLMGVQKALKARDPMGTAIFLQQLGIQDISLLDEELETLPLSVIDAVEKHGENEVEINFPLTITDLQRGAMGIGSAKTLLVRLFLDYLGGMPPAYCIHLDTDLDMEASCPEHRPWICFDNSGEPMAAYCYGKLTPLTFQLNRDMHRYIRLFGPGISDLHAFFTHRLLALSQSCIVCGAPHSTAGVQLRRSLPCDGAACVKIWNHAPLELRIPEIWTDPFTVDMLLTGVYVAAVSGRMEFLPGCPVSSTVLVTAILNSLPALAVMAKAKNLPSLLRDSHCEAERLLVWACTHYRGFVASATGLCKIPGLGVGTHQFLLASAHPTLESGFASRLPRHNPSTRVLFHGTSLDRLPSILSQGLRICSGTSLQRTGAAHGKGIYMAEEPATSFSYSPAAVSWRMSGLHNMRLLLGCEVVGNGNSVGSGIHVIKDQKDVMVRYVFLFTGSALAPVANHVVGPMGSAMGALRLGAV</sequence>
<dbReference type="GO" id="GO:0016779">
    <property type="term" value="F:nucleotidyltransferase activity"/>
    <property type="evidence" value="ECO:0007669"/>
    <property type="project" value="UniProtKB-KW"/>
</dbReference>
<gene>
    <name evidence="7" type="ORF">K505DRAFT_326371</name>
</gene>
<reference evidence="7" key="1">
    <citation type="journal article" date="2020" name="Stud. Mycol.">
        <title>101 Dothideomycetes genomes: a test case for predicting lifestyles and emergence of pathogens.</title>
        <authorList>
            <person name="Haridas S."/>
            <person name="Albert R."/>
            <person name="Binder M."/>
            <person name="Bloem J."/>
            <person name="Labutti K."/>
            <person name="Salamov A."/>
            <person name="Andreopoulos B."/>
            <person name="Baker S."/>
            <person name="Barry K."/>
            <person name="Bills G."/>
            <person name="Bluhm B."/>
            <person name="Cannon C."/>
            <person name="Castanera R."/>
            <person name="Culley D."/>
            <person name="Daum C."/>
            <person name="Ezra D."/>
            <person name="Gonzalez J."/>
            <person name="Henrissat B."/>
            <person name="Kuo A."/>
            <person name="Liang C."/>
            <person name="Lipzen A."/>
            <person name="Lutzoni F."/>
            <person name="Magnuson J."/>
            <person name="Mondo S."/>
            <person name="Nolan M."/>
            <person name="Ohm R."/>
            <person name="Pangilinan J."/>
            <person name="Park H.-J."/>
            <person name="Ramirez L."/>
            <person name="Alfaro M."/>
            <person name="Sun H."/>
            <person name="Tritt A."/>
            <person name="Yoshinaga Y."/>
            <person name="Zwiers L.-H."/>
            <person name="Turgeon B."/>
            <person name="Goodwin S."/>
            <person name="Spatafora J."/>
            <person name="Crous P."/>
            <person name="Grigoriev I."/>
        </authorList>
    </citation>
    <scope>NUCLEOTIDE SEQUENCE</scope>
    <source>
        <strain evidence="7">CBS 109.77</strain>
    </source>
</reference>
<organism evidence="7 8">
    <name type="scientific">Melanomma pulvis-pyrius CBS 109.77</name>
    <dbReference type="NCBI Taxonomy" id="1314802"/>
    <lineage>
        <taxon>Eukaryota</taxon>
        <taxon>Fungi</taxon>
        <taxon>Dikarya</taxon>
        <taxon>Ascomycota</taxon>
        <taxon>Pezizomycotina</taxon>
        <taxon>Dothideomycetes</taxon>
        <taxon>Pleosporomycetidae</taxon>
        <taxon>Pleosporales</taxon>
        <taxon>Melanommataceae</taxon>
        <taxon>Melanomma</taxon>
    </lineage>
</organism>
<dbReference type="InterPro" id="IPR012317">
    <property type="entry name" value="Poly(ADP-ribose)pol_cat_dom"/>
</dbReference>
<evidence type="ECO:0000259" key="6">
    <source>
        <dbReference type="PROSITE" id="PS51059"/>
    </source>
</evidence>
<evidence type="ECO:0000256" key="3">
    <source>
        <dbReference type="ARBA" id="ARBA00022695"/>
    </source>
</evidence>
<dbReference type="Gene3D" id="3.90.228.10">
    <property type="match status" value="1"/>
</dbReference>
<keyword evidence="3" id="KW-0548">Nucleotidyltransferase</keyword>
<dbReference type="SUPFAM" id="SSF56399">
    <property type="entry name" value="ADP-ribosylation"/>
    <property type="match status" value="1"/>
</dbReference>
<dbReference type="Pfam" id="PF00644">
    <property type="entry name" value="PARP"/>
    <property type="match status" value="1"/>
</dbReference>
<accession>A0A6A6X715</accession>
<evidence type="ECO:0000256" key="2">
    <source>
        <dbReference type="ARBA" id="ARBA00022679"/>
    </source>
</evidence>
<feature type="domain" description="PARP catalytic" evidence="6">
    <location>
        <begin position="1123"/>
        <end position="1334"/>
    </location>
</feature>
<evidence type="ECO:0000313" key="7">
    <source>
        <dbReference type="EMBL" id="KAF2792129.1"/>
    </source>
</evidence>
<evidence type="ECO:0000256" key="1">
    <source>
        <dbReference type="ARBA" id="ARBA00022676"/>
    </source>
</evidence>
<keyword evidence="1 5" id="KW-0328">Glycosyltransferase</keyword>
<keyword evidence="8" id="KW-1185">Reference proteome</keyword>
<dbReference type="GO" id="GO:0003950">
    <property type="term" value="F:NAD+ poly-ADP-ribosyltransferase activity"/>
    <property type="evidence" value="ECO:0007669"/>
    <property type="project" value="UniProtKB-UniRule"/>
</dbReference>
<dbReference type="PROSITE" id="PS51059">
    <property type="entry name" value="PARP_CATALYTIC"/>
    <property type="match status" value="1"/>
</dbReference>
<dbReference type="InterPro" id="IPR051838">
    <property type="entry name" value="ARTD_PARP"/>
</dbReference>
<evidence type="ECO:0000313" key="8">
    <source>
        <dbReference type="Proteomes" id="UP000799757"/>
    </source>
</evidence>
<dbReference type="OrthoDB" id="109543at2759"/>
<dbReference type="PANTHER" id="PTHR21328">
    <property type="entry name" value="POLY ADP-RIBOSE POLYMERASE FAMILY, MEMBER PARP"/>
    <property type="match status" value="1"/>
</dbReference>
<dbReference type="EC" id="2.4.2.-" evidence="5"/>
<evidence type="ECO:0000256" key="4">
    <source>
        <dbReference type="ARBA" id="ARBA00023027"/>
    </source>
</evidence>
<evidence type="ECO:0000256" key="5">
    <source>
        <dbReference type="RuleBase" id="RU362114"/>
    </source>
</evidence>
<name>A0A6A6X715_9PLEO</name>
<dbReference type="Proteomes" id="UP000799757">
    <property type="component" value="Unassembled WGS sequence"/>
</dbReference>
<keyword evidence="4 5" id="KW-0520">NAD</keyword>
<proteinExistence type="predicted"/>
<protein>
    <recommendedName>
        <fullName evidence="5">Poly [ADP-ribose] polymerase</fullName>
        <shortName evidence="5">PARP</shortName>
        <ecNumber evidence="5">2.4.2.-</ecNumber>
    </recommendedName>
</protein>
<dbReference type="EMBL" id="MU001984">
    <property type="protein sequence ID" value="KAF2792129.1"/>
    <property type="molecule type" value="Genomic_DNA"/>
</dbReference>
<keyword evidence="2 5" id="KW-0808">Transferase</keyword>